<comment type="caution">
    <text evidence="1">The sequence shown here is derived from an EMBL/GenBank/DDBJ whole genome shotgun (WGS) entry which is preliminary data.</text>
</comment>
<organism evidence="1 2">
    <name type="scientific">Nibrella viscosa</name>
    <dbReference type="NCBI Taxonomy" id="1084524"/>
    <lineage>
        <taxon>Bacteria</taxon>
        <taxon>Pseudomonadati</taxon>
        <taxon>Bacteroidota</taxon>
        <taxon>Cytophagia</taxon>
        <taxon>Cytophagales</taxon>
        <taxon>Spirosomataceae</taxon>
        <taxon>Nibrella</taxon>
    </lineage>
</organism>
<gene>
    <name evidence="1" type="ORF">GCM10023187_34910</name>
</gene>
<proteinExistence type="predicted"/>
<dbReference type="EMBL" id="BAABHB010000007">
    <property type="protein sequence ID" value="GAA4410393.1"/>
    <property type="molecule type" value="Genomic_DNA"/>
</dbReference>
<name>A0ABP8KNQ8_9BACT</name>
<evidence type="ECO:0000313" key="2">
    <source>
        <dbReference type="Proteomes" id="UP001500936"/>
    </source>
</evidence>
<evidence type="ECO:0000313" key="1">
    <source>
        <dbReference type="EMBL" id="GAA4410393.1"/>
    </source>
</evidence>
<keyword evidence="2" id="KW-1185">Reference proteome</keyword>
<reference evidence="2" key="1">
    <citation type="journal article" date="2019" name="Int. J. Syst. Evol. Microbiol.">
        <title>The Global Catalogue of Microorganisms (GCM) 10K type strain sequencing project: providing services to taxonomists for standard genome sequencing and annotation.</title>
        <authorList>
            <consortium name="The Broad Institute Genomics Platform"/>
            <consortium name="The Broad Institute Genome Sequencing Center for Infectious Disease"/>
            <person name="Wu L."/>
            <person name="Ma J."/>
        </authorList>
    </citation>
    <scope>NUCLEOTIDE SEQUENCE [LARGE SCALE GENOMIC DNA]</scope>
    <source>
        <strain evidence="2">JCM 17925</strain>
    </source>
</reference>
<protein>
    <submittedName>
        <fullName evidence="1">Uncharacterized protein</fullName>
    </submittedName>
</protein>
<accession>A0ABP8KNQ8</accession>
<dbReference type="Proteomes" id="UP001500936">
    <property type="component" value="Unassembled WGS sequence"/>
</dbReference>
<sequence>MSLDRALVEEVALNIGISEAFVEKDWHVTQVIKLLVENPHPDFAIVFTGALPFPKHTS</sequence>